<feature type="domain" description="Integral membrane bound transporter" evidence="10">
    <location>
        <begin position="38"/>
        <end position="163"/>
    </location>
</feature>
<name>A0ABV8UMG1_9PROT</name>
<evidence type="ECO:0000256" key="3">
    <source>
        <dbReference type="ARBA" id="ARBA00022692"/>
    </source>
</evidence>
<reference evidence="12" key="1">
    <citation type="journal article" date="2019" name="Int. J. Syst. Evol. Microbiol.">
        <title>The Global Catalogue of Microorganisms (GCM) 10K type strain sequencing project: providing services to taxonomists for standard genome sequencing and annotation.</title>
        <authorList>
            <consortium name="The Broad Institute Genomics Platform"/>
            <consortium name="The Broad Institute Genome Sequencing Center for Infectious Disease"/>
            <person name="Wu L."/>
            <person name="Ma J."/>
        </authorList>
    </citation>
    <scope>NUCLEOTIDE SEQUENCE [LARGE SCALE GENOMIC DNA]</scope>
    <source>
        <strain evidence="12">CECT 8472</strain>
    </source>
</reference>
<feature type="transmembrane region" description="Helical" evidence="9">
    <location>
        <begin position="51"/>
        <end position="70"/>
    </location>
</feature>
<dbReference type="Pfam" id="PF13515">
    <property type="entry name" value="FUSC_2"/>
    <property type="match status" value="1"/>
</dbReference>
<proteinExistence type="inferred from homology"/>
<evidence type="ECO:0000256" key="9">
    <source>
        <dbReference type="SAM" id="Phobius"/>
    </source>
</evidence>
<dbReference type="PANTHER" id="PTHR30509:SF9">
    <property type="entry name" value="MULTIDRUG RESISTANCE PROTEIN MDTO"/>
    <property type="match status" value="1"/>
</dbReference>
<evidence type="ECO:0000256" key="7">
    <source>
        <dbReference type="SAM" id="Coils"/>
    </source>
</evidence>
<feature type="transmembrane region" description="Helical" evidence="9">
    <location>
        <begin position="148"/>
        <end position="168"/>
    </location>
</feature>
<feature type="compositionally biased region" description="Basic and acidic residues" evidence="8">
    <location>
        <begin position="362"/>
        <end position="377"/>
    </location>
</feature>
<accession>A0ABV8UMG1</accession>
<feature type="transmembrane region" description="Helical" evidence="9">
    <location>
        <begin position="77"/>
        <end position="95"/>
    </location>
</feature>
<keyword evidence="5 9" id="KW-0472">Membrane</keyword>
<sequence length="383" mass="42413">MVKGLAPRLRIRAAWRALRSRSIALKLAVRLIVAGVLGLLVARLLNVPQDYWIVIAALLVVQGSVGATLVTGRDRMIGTLFGALAGGLAALLLQPESVEERSLAVILTLAPLAVLAAFRPPMRIAPVTAAIVLLADPSHTHIVESAAFRVLEIFLGTLIGFAVSLFVLPSRAHKQLTLKAAQGLRLMEDLLHRYEDSFGQQPQHSLLDPLHERLRSTLAEVEATVDEVRRERANRMAEAPDPEPLARNLRRLRSDVVFMGRTLVQPMPSPILTRLEPVFEEVAETIRSHLRQAARAYEIAGPPPSLDDVEAALEHFTQTLEQIRHEHLTQPLPTTDLGQIYALPFTLENFRENLRDLDARIAERQSELRTEPDRKPPAEPTGN</sequence>
<keyword evidence="2" id="KW-1003">Cell membrane</keyword>
<evidence type="ECO:0000256" key="2">
    <source>
        <dbReference type="ARBA" id="ARBA00022475"/>
    </source>
</evidence>
<dbReference type="PANTHER" id="PTHR30509">
    <property type="entry name" value="P-HYDROXYBENZOIC ACID EFFLUX PUMP SUBUNIT-RELATED"/>
    <property type="match status" value="1"/>
</dbReference>
<evidence type="ECO:0000256" key="8">
    <source>
        <dbReference type="SAM" id="MobiDB-lite"/>
    </source>
</evidence>
<comment type="similarity">
    <text evidence="6">Belongs to the YccS/YhfK family.</text>
</comment>
<keyword evidence="7" id="KW-0175">Coiled coil</keyword>
<evidence type="ECO:0000256" key="5">
    <source>
        <dbReference type="ARBA" id="ARBA00023136"/>
    </source>
</evidence>
<evidence type="ECO:0000313" key="11">
    <source>
        <dbReference type="EMBL" id="MFC4351775.1"/>
    </source>
</evidence>
<comment type="subcellular location">
    <subcellularLocation>
        <location evidence="1">Cell membrane</location>
        <topology evidence="1">Multi-pass membrane protein</topology>
    </subcellularLocation>
</comment>
<dbReference type="Proteomes" id="UP001595799">
    <property type="component" value="Unassembled WGS sequence"/>
</dbReference>
<keyword evidence="4 9" id="KW-1133">Transmembrane helix</keyword>
<evidence type="ECO:0000259" key="10">
    <source>
        <dbReference type="Pfam" id="PF13515"/>
    </source>
</evidence>
<keyword evidence="3 9" id="KW-0812">Transmembrane</keyword>
<dbReference type="EMBL" id="JBHSCW010000004">
    <property type="protein sequence ID" value="MFC4351775.1"/>
    <property type="molecule type" value="Genomic_DNA"/>
</dbReference>
<feature type="region of interest" description="Disordered" evidence="8">
    <location>
        <begin position="362"/>
        <end position="383"/>
    </location>
</feature>
<protein>
    <submittedName>
        <fullName evidence="11">FUSC family protein</fullName>
    </submittedName>
</protein>
<evidence type="ECO:0000313" key="12">
    <source>
        <dbReference type="Proteomes" id="UP001595799"/>
    </source>
</evidence>
<keyword evidence="12" id="KW-1185">Reference proteome</keyword>
<feature type="coiled-coil region" evidence="7">
    <location>
        <begin position="211"/>
        <end position="238"/>
    </location>
</feature>
<evidence type="ECO:0000256" key="4">
    <source>
        <dbReference type="ARBA" id="ARBA00022989"/>
    </source>
</evidence>
<gene>
    <name evidence="11" type="ORF">ACFOW6_09500</name>
</gene>
<dbReference type="InterPro" id="IPR049453">
    <property type="entry name" value="Memb_transporter_dom"/>
</dbReference>
<evidence type="ECO:0000256" key="6">
    <source>
        <dbReference type="ARBA" id="ARBA00043993"/>
    </source>
</evidence>
<dbReference type="RefSeq" id="WP_382422122.1">
    <property type="nucleotide sequence ID" value="NZ_JBHSCW010000004.1"/>
</dbReference>
<feature type="transmembrane region" description="Helical" evidence="9">
    <location>
        <begin position="27"/>
        <end position="45"/>
    </location>
</feature>
<evidence type="ECO:0000256" key="1">
    <source>
        <dbReference type="ARBA" id="ARBA00004651"/>
    </source>
</evidence>
<organism evidence="11 12">
    <name type="scientific">Fodinicurvata halophila</name>
    <dbReference type="NCBI Taxonomy" id="1419723"/>
    <lineage>
        <taxon>Bacteria</taxon>
        <taxon>Pseudomonadati</taxon>
        <taxon>Pseudomonadota</taxon>
        <taxon>Alphaproteobacteria</taxon>
        <taxon>Rhodospirillales</taxon>
        <taxon>Rhodovibrionaceae</taxon>
        <taxon>Fodinicurvata</taxon>
    </lineage>
</organism>
<comment type="caution">
    <text evidence="11">The sequence shown here is derived from an EMBL/GenBank/DDBJ whole genome shotgun (WGS) entry which is preliminary data.</text>
</comment>